<dbReference type="AlphaFoldDB" id="A0AAW0KX63"/>
<accession>A0AAW0KX63</accession>
<gene>
    <name evidence="2" type="primary">FLOT4</name>
    <name evidence="2" type="ORF">CFP56_012483</name>
</gene>
<evidence type="ECO:0000313" key="2">
    <source>
        <dbReference type="EMBL" id="KAK7843475.1"/>
    </source>
</evidence>
<keyword evidence="3" id="KW-1185">Reference proteome</keyword>
<proteinExistence type="predicted"/>
<organism evidence="2 3">
    <name type="scientific">Quercus suber</name>
    <name type="common">Cork oak</name>
    <dbReference type="NCBI Taxonomy" id="58331"/>
    <lineage>
        <taxon>Eukaryota</taxon>
        <taxon>Viridiplantae</taxon>
        <taxon>Streptophyta</taxon>
        <taxon>Embryophyta</taxon>
        <taxon>Tracheophyta</taxon>
        <taxon>Spermatophyta</taxon>
        <taxon>Magnoliopsida</taxon>
        <taxon>eudicotyledons</taxon>
        <taxon>Gunneridae</taxon>
        <taxon>Pentapetalae</taxon>
        <taxon>rosids</taxon>
        <taxon>fabids</taxon>
        <taxon>Fagales</taxon>
        <taxon>Fagaceae</taxon>
        <taxon>Quercus</taxon>
    </lineage>
</organism>
<comment type="caution">
    <text evidence="2">The sequence shown here is derived from an EMBL/GenBank/DDBJ whole genome shotgun (WGS) entry which is preliminary data.</text>
</comment>
<reference evidence="2 3" key="1">
    <citation type="journal article" date="2018" name="Sci. Data">
        <title>The draft genome sequence of cork oak.</title>
        <authorList>
            <person name="Ramos A.M."/>
            <person name="Usie A."/>
            <person name="Barbosa P."/>
            <person name="Barros P.M."/>
            <person name="Capote T."/>
            <person name="Chaves I."/>
            <person name="Simoes F."/>
            <person name="Abreu I."/>
            <person name="Carrasquinho I."/>
            <person name="Faro C."/>
            <person name="Guimaraes J.B."/>
            <person name="Mendonca D."/>
            <person name="Nobrega F."/>
            <person name="Rodrigues L."/>
            <person name="Saibo N.J.M."/>
            <person name="Varela M.C."/>
            <person name="Egas C."/>
            <person name="Matos J."/>
            <person name="Miguel C.M."/>
            <person name="Oliveira M.M."/>
            <person name="Ricardo C.P."/>
            <person name="Goncalves S."/>
        </authorList>
    </citation>
    <scope>NUCLEOTIDE SEQUENCE [LARGE SCALE GENOMIC DNA]</scope>
    <source>
        <strain evidence="3">cv. HL8</strain>
    </source>
</reference>
<sequence length="126" mass="13835">MENPESPFGPSQTKKPKGKGNWKRIARGKGKRAQGVSMQANENLLGSKRPSKLDFSIKDYMMVNKNVYQDIARNNAQAMNGMQPKISVWSNGKGSEGSYGPMKDTVHEQAGLLPPAWLATLNDATQ</sequence>
<dbReference type="Proteomes" id="UP000237347">
    <property type="component" value="Unassembled WGS sequence"/>
</dbReference>
<evidence type="ECO:0000313" key="3">
    <source>
        <dbReference type="Proteomes" id="UP000237347"/>
    </source>
</evidence>
<feature type="compositionally biased region" description="Basic residues" evidence="1">
    <location>
        <begin position="14"/>
        <end position="32"/>
    </location>
</feature>
<dbReference type="EMBL" id="PKMF04000202">
    <property type="protein sequence ID" value="KAK7843475.1"/>
    <property type="molecule type" value="Genomic_DNA"/>
</dbReference>
<name>A0AAW0KX63_QUESU</name>
<evidence type="ECO:0000256" key="1">
    <source>
        <dbReference type="SAM" id="MobiDB-lite"/>
    </source>
</evidence>
<protein>
    <submittedName>
        <fullName evidence="2">Flotillin-like protein 4</fullName>
    </submittedName>
</protein>
<feature type="region of interest" description="Disordered" evidence="1">
    <location>
        <begin position="1"/>
        <end position="39"/>
    </location>
</feature>